<proteinExistence type="inferred from homology"/>
<dbReference type="Pfam" id="PF04101">
    <property type="entry name" value="Glyco_tran_28_C"/>
    <property type="match status" value="1"/>
</dbReference>
<dbReference type="InterPro" id="IPR007235">
    <property type="entry name" value="Glyco_trans_28_C"/>
</dbReference>
<evidence type="ECO:0000256" key="9">
    <source>
        <dbReference type="ARBA" id="ARBA00023316"/>
    </source>
</evidence>
<dbReference type="Gene3D" id="3.40.50.2000">
    <property type="entry name" value="Glycogen Phosphorylase B"/>
    <property type="match status" value="2"/>
</dbReference>
<feature type="binding site" evidence="10">
    <location>
        <begin position="10"/>
        <end position="12"/>
    </location>
    <ligand>
        <name>UDP-N-acetyl-alpha-D-glucosamine</name>
        <dbReference type="ChEBI" id="CHEBI:57705"/>
    </ligand>
</feature>
<evidence type="ECO:0000256" key="6">
    <source>
        <dbReference type="ARBA" id="ARBA00022984"/>
    </source>
</evidence>
<evidence type="ECO:0000259" key="11">
    <source>
        <dbReference type="Pfam" id="PF03033"/>
    </source>
</evidence>
<feature type="binding site" evidence="10">
    <location>
        <position position="196"/>
    </location>
    <ligand>
        <name>UDP-N-acetyl-alpha-D-glucosamine</name>
        <dbReference type="ChEBI" id="CHEBI:57705"/>
    </ligand>
</feature>
<keyword evidence="9 10" id="KW-0961">Cell wall biogenesis/degradation</keyword>
<dbReference type="STRING" id="1776384.GCA_900086585_03019"/>
<feature type="domain" description="Glycosyltransferase family 28 N-terminal" evidence="11">
    <location>
        <begin position="3"/>
        <end position="142"/>
    </location>
</feature>
<dbReference type="HAMAP" id="MF_00033">
    <property type="entry name" value="MurG"/>
    <property type="match status" value="1"/>
</dbReference>
<dbReference type="InterPro" id="IPR004276">
    <property type="entry name" value="GlycoTrans_28_N"/>
</dbReference>
<dbReference type="GO" id="GO:0071555">
    <property type="term" value="P:cell wall organization"/>
    <property type="evidence" value="ECO:0007669"/>
    <property type="project" value="UniProtKB-KW"/>
</dbReference>
<evidence type="ECO:0000313" key="14">
    <source>
        <dbReference type="Proteomes" id="UP000284841"/>
    </source>
</evidence>
<evidence type="ECO:0000256" key="1">
    <source>
        <dbReference type="ARBA" id="ARBA00022475"/>
    </source>
</evidence>
<comment type="subcellular location">
    <subcellularLocation>
        <location evidence="10">Cell membrane</location>
        <topology evidence="10">Peripheral membrane protein</topology>
        <orientation evidence="10">Cytoplasmic side</orientation>
    </subcellularLocation>
</comment>
<organism evidence="13 14">
    <name type="scientific">Emergencia timonensis</name>
    <dbReference type="NCBI Taxonomy" id="1776384"/>
    <lineage>
        <taxon>Bacteria</taxon>
        <taxon>Bacillati</taxon>
        <taxon>Bacillota</taxon>
        <taxon>Clostridia</taxon>
        <taxon>Peptostreptococcales</taxon>
        <taxon>Anaerovoracaceae</taxon>
        <taxon>Emergencia</taxon>
    </lineage>
</organism>
<accession>A0A415E7H4</accession>
<dbReference type="GO" id="GO:0008360">
    <property type="term" value="P:regulation of cell shape"/>
    <property type="evidence" value="ECO:0007669"/>
    <property type="project" value="UniProtKB-KW"/>
</dbReference>
<evidence type="ECO:0000256" key="2">
    <source>
        <dbReference type="ARBA" id="ARBA00022618"/>
    </source>
</evidence>
<evidence type="ECO:0000256" key="3">
    <source>
        <dbReference type="ARBA" id="ARBA00022676"/>
    </source>
</evidence>
<dbReference type="GO" id="GO:0050511">
    <property type="term" value="F:undecaprenyldiphospho-muramoylpentapeptide beta-N-acetylglucosaminyltransferase activity"/>
    <property type="evidence" value="ECO:0007669"/>
    <property type="project" value="UniProtKB-UniRule"/>
</dbReference>
<feature type="binding site" evidence="10">
    <location>
        <position position="299"/>
    </location>
    <ligand>
        <name>UDP-N-acetyl-alpha-D-glucosamine</name>
        <dbReference type="ChEBI" id="CHEBI:57705"/>
    </ligand>
</feature>
<dbReference type="NCBIfam" id="TIGR01133">
    <property type="entry name" value="murG"/>
    <property type="match status" value="1"/>
</dbReference>
<evidence type="ECO:0000256" key="7">
    <source>
        <dbReference type="ARBA" id="ARBA00023136"/>
    </source>
</evidence>
<keyword evidence="2 10" id="KW-0132">Cell division</keyword>
<dbReference type="OrthoDB" id="9808936at2"/>
<comment type="pathway">
    <text evidence="10">Cell wall biogenesis; peptidoglycan biosynthesis.</text>
</comment>
<keyword evidence="6 10" id="KW-0573">Peptidoglycan synthesis</keyword>
<dbReference type="EMBL" id="QRMS01000001">
    <property type="protein sequence ID" value="RHJ89679.1"/>
    <property type="molecule type" value="Genomic_DNA"/>
</dbReference>
<dbReference type="GO" id="GO:0009252">
    <property type="term" value="P:peptidoglycan biosynthetic process"/>
    <property type="evidence" value="ECO:0007669"/>
    <property type="project" value="UniProtKB-UniRule"/>
</dbReference>
<evidence type="ECO:0000256" key="10">
    <source>
        <dbReference type="HAMAP-Rule" id="MF_00033"/>
    </source>
</evidence>
<dbReference type="PANTHER" id="PTHR21015:SF22">
    <property type="entry name" value="GLYCOSYLTRANSFERASE"/>
    <property type="match status" value="1"/>
</dbReference>
<dbReference type="RefSeq" id="WP_067540316.1">
    <property type="nucleotide sequence ID" value="NZ_AP025567.1"/>
</dbReference>
<keyword evidence="7 10" id="KW-0472">Membrane</keyword>
<comment type="function">
    <text evidence="10">Cell wall formation. Catalyzes the transfer of a GlcNAc subunit on undecaprenyl-pyrophosphoryl-MurNAc-pentapeptide (lipid intermediate I) to form undecaprenyl-pyrophosphoryl-MurNAc-(pentapeptide)GlcNAc (lipid intermediate II).</text>
</comment>
<dbReference type="AlphaFoldDB" id="A0A415E7H4"/>
<gene>
    <name evidence="10 13" type="primary">murG</name>
    <name evidence="13" type="ORF">DW099_03665</name>
</gene>
<feature type="binding site" evidence="10">
    <location>
        <begin position="273"/>
        <end position="278"/>
    </location>
    <ligand>
        <name>UDP-N-acetyl-alpha-D-glucosamine</name>
        <dbReference type="ChEBI" id="CHEBI:57705"/>
    </ligand>
</feature>
<sequence length="366" mass="40669">MRVIVTGGGSGGHIYPAIAIADKIKEKEPQSEILYIGNDIGLEKTIVPQTGYPMKLVSAKWLDRRNIFKIFDTGFTTMKGVWQALRIMKKFKPDVVIGTGGFVCVPVMFAGHRYGARCYLHEQNAFPGVANKSLEKFATKVFLGFPEASQYFREPQKHVNVGNPVRKRFYDVETSEARANLNIDKDDFVVFSFGGSQGAEMINNVAFDLMDAINGHKGVTFIFGTGSQYYETILDKAKQRNIQIQPNIRIKSYINDMQNYLGAADLIISRAGALSVAETTVCGKAAILIPSPNVTGNHQYFNAKSVADKGGAILIEEKNLTSEMLIEEVMRLKNNTDVLRKMCRASRESAPIDATELIYSEIKKDE</sequence>
<keyword evidence="5 10" id="KW-0133">Cell shape</keyword>
<comment type="similarity">
    <text evidence="10">Belongs to the glycosyltransferase 28 family. MurG subfamily.</text>
</comment>
<dbReference type="EC" id="2.4.1.227" evidence="10"/>
<dbReference type="GO" id="GO:0005886">
    <property type="term" value="C:plasma membrane"/>
    <property type="evidence" value="ECO:0007669"/>
    <property type="project" value="UniProtKB-SubCell"/>
</dbReference>
<name>A0A415E7H4_9FIRM</name>
<keyword evidence="3 10" id="KW-0328">Glycosyltransferase</keyword>
<dbReference type="UniPathway" id="UPA00219"/>
<comment type="catalytic activity">
    <reaction evidence="10">
        <text>di-trans,octa-cis-undecaprenyl diphospho-N-acetyl-alpha-D-muramoyl-L-alanyl-D-glutamyl-meso-2,6-diaminopimeloyl-D-alanyl-D-alanine + UDP-N-acetyl-alpha-D-glucosamine = di-trans,octa-cis-undecaprenyl diphospho-[N-acetyl-alpha-D-glucosaminyl-(1-&gt;4)]-N-acetyl-alpha-D-muramoyl-L-alanyl-D-glutamyl-meso-2,6-diaminopimeloyl-D-alanyl-D-alanine + UDP + H(+)</text>
        <dbReference type="Rhea" id="RHEA:31227"/>
        <dbReference type="ChEBI" id="CHEBI:15378"/>
        <dbReference type="ChEBI" id="CHEBI:57705"/>
        <dbReference type="ChEBI" id="CHEBI:58223"/>
        <dbReference type="ChEBI" id="CHEBI:61387"/>
        <dbReference type="ChEBI" id="CHEBI:61388"/>
        <dbReference type="EC" id="2.4.1.227"/>
    </reaction>
</comment>
<feature type="binding site" evidence="10">
    <location>
        <position position="166"/>
    </location>
    <ligand>
        <name>UDP-N-acetyl-alpha-D-glucosamine</name>
        <dbReference type="ChEBI" id="CHEBI:57705"/>
    </ligand>
</feature>
<dbReference type="GO" id="GO:0051301">
    <property type="term" value="P:cell division"/>
    <property type="evidence" value="ECO:0007669"/>
    <property type="project" value="UniProtKB-KW"/>
</dbReference>
<comment type="caution">
    <text evidence="13">The sequence shown here is derived from an EMBL/GenBank/DDBJ whole genome shotgun (WGS) entry which is preliminary data.</text>
</comment>
<dbReference type="Pfam" id="PF03033">
    <property type="entry name" value="Glyco_transf_28"/>
    <property type="match status" value="1"/>
</dbReference>
<dbReference type="Proteomes" id="UP000284841">
    <property type="component" value="Unassembled WGS sequence"/>
</dbReference>
<evidence type="ECO:0000256" key="4">
    <source>
        <dbReference type="ARBA" id="ARBA00022679"/>
    </source>
</evidence>
<evidence type="ECO:0000313" key="13">
    <source>
        <dbReference type="EMBL" id="RHJ89679.1"/>
    </source>
</evidence>
<dbReference type="CDD" id="cd03785">
    <property type="entry name" value="GT28_MurG"/>
    <property type="match status" value="1"/>
</dbReference>
<evidence type="ECO:0000259" key="12">
    <source>
        <dbReference type="Pfam" id="PF04101"/>
    </source>
</evidence>
<evidence type="ECO:0000256" key="5">
    <source>
        <dbReference type="ARBA" id="ARBA00022960"/>
    </source>
</evidence>
<feature type="binding site" evidence="10">
    <location>
        <position position="254"/>
    </location>
    <ligand>
        <name>UDP-N-acetyl-alpha-D-glucosamine</name>
        <dbReference type="ChEBI" id="CHEBI:57705"/>
    </ligand>
</feature>
<feature type="binding site" evidence="10">
    <location>
        <position position="124"/>
    </location>
    <ligand>
        <name>UDP-N-acetyl-alpha-D-glucosamine</name>
        <dbReference type="ChEBI" id="CHEBI:57705"/>
    </ligand>
</feature>
<keyword evidence="14" id="KW-1185">Reference proteome</keyword>
<keyword evidence="1 10" id="KW-1003">Cell membrane</keyword>
<keyword evidence="8 10" id="KW-0131">Cell cycle</keyword>
<dbReference type="GO" id="GO:0051991">
    <property type="term" value="F:UDP-N-acetyl-D-glucosamine:N-acetylmuramoyl-L-alanyl-D-glutamyl-meso-2,6-diaminopimelyl-D-alanyl-D-alanine-diphosphoundecaprenol 4-beta-N-acetylglucosaminlytransferase activity"/>
    <property type="evidence" value="ECO:0007669"/>
    <property type="project" value="RHEA"/>
</dbReference>
<protein>
    <recommendedName>
        <fullName evidence="10">UDP-N-acetylglucosamine--N-acetylmuramyl-(pentapeptide) pyrophosphoryl-undecaprenol N-acetylglucosamine transferase</fullName>
        <ecNumber evidence="10">2.4.1.227</ecNumber>
    </recommendedName>
    <alternativeName>
        <fullName evidence="10">Undecaprenyl-PP-MurNAc-pentapeptide-UDPGlcNAc GlcNAc transferase</fullName>
    </alternativeName>
</protein>
<dbReference type="GO" id="GO:0005975">
    <property type="term" value="P:carbohydrate metabolic process"/>
    <property type="evidence" value="ECO:0007669"/>
    <property type="project" value="InterPro"/>
</dbReference>
<dbReference type="InterPro" id="IPR006009">
    <property type="entry name" value="GlcNAc_MurG"/>
</dbReference>
<feature type="domain" description="Glycosyl transferase family 28 C-terminal" evidence="12">
    <location>
        <begin position="189"/>
        <end position="348"/>
    </location>
</feature>
<keyword evidence="4 10" id="KW-0808">Transferase</keyword>
<dbReference type="SUPFAM" id="SSF53756">
    <property type="entry name" value="UDP-Glycosyltransferase/glycogen phosphorylase"/>
    <property type="match status" value="1"/>
</dbReference>
<evidence type="ECO:0000256" key="8">
    <source>
        <dbReference type="ARBA" id="ARBA00023306"/>
    </source>
</evidence>
<reference evidence="13 14" key="1">
    <citation type="submission" date="2018-08" db="EMBL/GenBank/DDBJ databases">
        <title>A genome reference for cultivated species of the human gut microbiota.</title>
        <authorList>
            <person name="Zou Y."/>
            <person name="Xue W."/>
            <person name="Luo G."/>
        </authorList>
    </citation>
    <scope>NUCLEOTIDE SEQUENCE [LARGE SCALE GENOMIC DNA]</scope>
    <source>
        <strain evidence="13 14">AM07-24</strain>
    </source>
</reference>
<dbReference type="GeneID" id="83005334"/>
<dbReference type="PANTHER" id="PTHR21015">
    <property type="entry name" value="UDP-N-ACETYLGLUCOSAMINE--N-ACETYLMURAMYL-(PENTAPEPTIDE) PYROPHOSPHORYL-UNDECAPRENOL N-ACETYLGLUCOSAMINE TRANSFERASE 1"/>
    <property type="match status" value="1"/>
</dbReference>